<proteinExistence type="predicted"/>
<name>A0A382RZ44_9ZZZZ</name>
<evidence type="ECO:0000259" key="1">
    <source>
        <dbReference type="Pfam" id="PF13360"/>
    </source>
</evidence>
<dbReference type="EMBL" id="UINC01125249">
    <property type="protein sequence ID" value="SVD02946.1"/>
    <property type="molecule type" value="Genomic_DNA"/>
</dbReference>
<feature type="non-terminal residue" evidence="2">
    <location>
        <position position="316"/>
    </location>
</feature>
<sequence length="316" mass="34739">ASELHLQWVRDFGSLSPAWSEPRLSFDDRYQPIVVGTMMFVASSREDCVTALDVASGNVVWRFFSNGPIRFAPAHREGKLYFGSDDGCFYVIEAKTGRLVRKFEPISNRKVLGNARLSSVWPIRGGTVLEDNTAYFSAGVWPFEGASLCRLPIGPKGTGSLERVALKLKDFTPQGYLSTNGGKVFVPGGRAKVESFDGATLKPSSVGNKDVRGRNDWHVAVTGDWLLSGGSVHDVKARRTYALNAPRPVVAGGKIYFAKNGAVRAYDLVDQKVQTKKDRRGKTYQISVPKNLWILQVGKLPREGEPVHPLEGIDRG</sequence>
<protein>
    <recommendedName>
        <fullName evidence="1">Pyrrolo-quinoline quinone repeat domain-containing protein</fullName>
    </recommendedName>
</protein>
<accession>A0A382RZ44</accession>
<dbReference type="InterPro" id="IPR015943">
    <property type="entry name" value="WD40/YVTN_repeat-like_dom_sf"/>
</dbReference>
<dbReference type="Gene3D" id="2.130.10.10">
    <property type="entry name" value="YVTN repeat-like/Quinoprotein amine dehydrogenase"/>
    <property type="match status" value="1"/>
</dbReference>
<dbReference type="SUPFAM" id="SSF50998">
    <property type="entry name" value="Quinoprotein alcohol dehydrogenase-like"/>
    <property type="match status" value="1"/>
</dbReference>
<evidence type="ECO:0000313" key="2">
    <source>
        <dbReference type="EMBL" id="SVD02946.1"/>
    </source>
</evidence>
<dbReference type="SMART" id="SM00564">
    <property type="entry name" value="PQQ"/>
    <property type="match status" value="3"/>
</dbReference>
<organism evidence="2">
    <name type="scientific">marine metagenome</name>
    <dbReference type="NCBI Taxonomy" id="408172"/>
    <lineage>
        <taxon>unclassified sequences</taxon>
        <taxon>metagenomes</taxon>
        <taxon>ecological metagenomes</taxon>
    </lineage>
</organism>
<dbReference type="InterPro" id="IPR011047">
    <property type="entry name" value="Quinoprotein_ADH-like_sf"/>
</dbReference>
<dbReference type="Pfam" id="PF13360">
    <property type="entry name" value="PQQ_2"/>
    <property type="match status" value="1"/>
</dbReference>
<dbReference type="AlphaFoldDB" id="A0A382RZ44"/>
<feature type="domain" description="Pyrrolo-quinoline quinone repeat" evidence="1">
    <location>
        <begin position="35"/>
        <end position="202"/>
    </location>
</feature>
<feature type="non-terminal residue" evidence="2">
    <location>
        <position position="1"/>
    </location>
</feature>
<gene>
    <name evidence="2" type="ORF">METZ01_LOCUS355800</name>
</gene>
<dbReference type="InterPro" id="IPR018391">
    <property type="entry name" value="PQQ_b-propeller_rpt"/>
</dbReference>
<reference evidence="2" key="1">
    <citation type="submission" date="2018-05" db="EMBL/GenBank/DDBJ databases">
        <authorList>
            <person name="Lanie J.A."/>
            <person name="Ng W.-L."/>
            <person name="Kazmierczak K.M."/>
            <person name="Andrzejewski T.M."/>
            <person name="Davidsen T.M."/>
            <person name="Wayne K.J."/>
            <person name="Tettelin H."/>
            <person name="Glass J.I."/>
            <person name="Rusch D."/>
            <person name="Podicherti R."/>
            <person name="Tsui H.-C.T."/>
            <person name="Winkler M.E."/>
        </authorList>
    </citation>
    <scope>NUCLEOTIDE SEQUENCE</scope>
</reference>
<dbReference type="InterPro" id="IPR002372">
    <property type="entry name" value="PQQ_rpt_dom"/>
</dbReference>